<accession>A0A4Z0P604</accession>
<evidence type="ECO:0000313" key="2">
    <source>
        <dbReference type="Proteomes" id="UP000298337"/>
    </source>
</evidence>
<name>A0A4Z0P604_9BACT</name>
<evidence type="ECO:0000313" key="1">
    <source>
        <dbReference type="EMBL" id="TGE07832.1"/>
    </source>
</evidence>
<dbReference type="EMBL" id="SRLA01000002">
    <property type="protein sequence ID" value="TGE07832.1"/>
    <property type="molecule type" value="Genomic_DNA"/>
</dbReference>
<dbReference type="AlphaFoldDB" id="A0A4Z0P604"/>
<gene>
    <name evidence="1" type="ORF">EU556_08755</name>
</gene>
<comment type="caution">
    <text evidence="1">The sequence shown here is derived from an EMBL/GenBank/DDBJ whole genome shotgun (WGS) entry which is preliminary data.</text>
</comment>
<organism evidence="1 2">
    <name type="scientific">Hymenobacter fodinae</name>
    <dbReference type="NCBI Taxonomy" id="2510796"/>
    <lineage>
        <taxon>Bacteria</taxon>
        <taxon>Pseudomonadati</taxon>
        <taxon>Bacteroidota</taxon>
        <taxon>Cytophagia</taxon>
        <taxon>Cytophagales</taxon>
        <taxon>Hymenobacteraceae</taxon>
        <taxon>Hymenobacter</taxon>
    </lineage>
</organism>
<dbReference type="Proteomes" id="UP000298337">
    <property type="component" value="Unassembled WGS sequence"/>
</dbReference>
<keyword evidence="2" id="KW-1185">Reference proteome</keyword>
<reference evidence="1 2" key="1">
    <citation type="submission" date="2019-04" db="EMBL/GenBank/DDBJ databases">
        <authorList>
            <person name="Feng G."/>
            <person name="Zhang J."/>
            <person name="Zhu H."/>
        </authorList>
    </citation>
    <scope>NUCLEOTIDE SEQUENCE [LARGE SCALE GENOMIC DNA]</scope>
    <source>
        <strain evidence="1 2">92R-1</strain>
    </source>
</reference>
<sequence>MSDVTNLMITFSSSEDEVGIIKSLREYKHRGLSFHIVSVEDEQLPKGWYGGSKNLECSILIGAYNHLHLKSLIEFMRAMEWENPEDVQLIVLKQWESKFRIIDVFPEEQ</sequence>
<protein>
    <submittedName>
        <fullName evidence="1">Uncharacterized protein</fullName>
    </submittedName>
</protein>
<proteinExistence type="predicted"/>